<evidence type="ECO:0000259" key="2">
    <source>
        <dbReference type="PROSITE" id="PS50090"/>
    </source>
</evidence>
<dbReference type="EMBL" id="KB008103">
    <property type="protein sequence ID" value="ELR12754.1"/>
    <property type="molecule type" value="Genomic_DNA"/>
</dbReference>
<dbReference type="CDD" id="cd16453">
    <property type="entry name" value="RING-Ubox"/>
    <property type="match status" value="1"/>
</dbReference>
<dbReference type="Gene3D" id="3.30.40.10">
    <property type="entry name" value="Zinc/RING finger domain, C3HC4 (zinc finger)"/>
    <property type="match status" value="1"/>
</dbReference>
<dbReference type="SUPFAM" id="SSF46689">
    <property type="entry name" value="Homeodomain-like"/>
    <property type="match status" value="1"/>
</dbReference>
<dbReference type="InterPro" id="IPR009719">
    <property type="entry name" value="GIP1_N"/>
</dbReference>
<dbReference type="RefSeq" id="XP_004334767.1">
    <property type="nucleotide sequence ID" value="XM_004334719.1"/>
</dbReference>
<feature type="compositionally biased region" description="Basic and acidic residues" evidence="1">
    <location>
        <begin position="188"/>
        <end position="202"/>
    </location>
</feature>
<dbReference type="Proteomes" id="UP000011083">
    <property type="component" value="Unassembled WGS sequence"/>
</dbReference>
<dbReference type="VEuPathDB" id="AmoebaDB:ACA1_092880"/>
<dbReference type="SUPFAM" id="SSF57850">
    <property type="entry name" value="RING/U-box"/>
    <property type="match status" value="1"/>
</dbReference>
<dbReference type="GO" id="GO:0016567">
    <property type="term" value="P:protein ubiquitination"/>
    <property type="evidence" value="ECO:0007669"/>
    <property type="project" value="InterPro"/>
</dbReference>
<feature type="compositionally biased region" description="Acidic residues" evidence="1">
    <location>
        <begin position="392"/>
        <end position="404"/>
    </location>
</feature>
<evidence type="ECO:0000313" key="3">
    <source>
        <dbReference type="EMBL" id="ELR12754.1"/>
    </source>
</evidence>
<accession>L8GIS5</accession>
<dbReference type="AlphaFoldDB" id="L8GIS5"/>
<dbReference type="OMA" id="QWGIFAM"/>
<dbReference type="InterPro" id="IPR013083">
    <property type="entry name" value="Znf_RING/FYVE/PHD"/>
</dbReference>
<dbReference type="SMART" id="SM00504">
    <property type="entry name" value="Ubox"/>
    <property type="match status" value="1"/>
</dbReference>
<dbReference type="GeneID" id="14913555"/>
<proteinExistence type="predicted"/>
<dbReference type="Gene3D" id="1.10.10.60">
    <property type="entry name" value="Homeodomain-like"/>
    <property type="match status" value="1"/>
</dbReference>
<dbReference type="GO" id="GO:0004842">
    <property type="term" value="F:ubiquitin-protein transferase activity"/>
    <property type="evidence" value="ECO:0007669"/>
    <property type="project" value="InterPro"/>
</dbReference>
<dbReference type="STRING" id="1257118.L8GIS5"/>
<feature type="region of interest" description="Disordered" evidence="1">
    <location>
        <begin position="188"/>
        <end position="214"/>
    </location>
</feature>
<evidence type="ECO:0000256" key="1">
    <source>
        <dbReference type="SAM" id="MobiDB-lite"/>
    </source>
</evidence>
<dbReference type="PROSITE" id="PS50090">
    <property type="entry name" value="MYB_LIKE"/>
    <property type="match status" value="1"/>
</dbReference>
<keyword evidence="4" id="KW-1185">Reference proteome</keyword>
<protein>
    <submittedName>
        <fullName evidence="3">Ubox domain containing protein</fullName>
    </submittedName>
</protein>
<dbReference type="CDD" id="cd00167">
    <property type="entry name" value="SANT"/>
    <property type="match status" value="1"/>
</dbReference>
<feature type="domain" description="Myb-like" evidence="2">
    <location>
        <begin position="274"/>
        <end position="326"/>
    </location>
</feature>
<dbReference type="InterPro" id="IPR009057">
    <property type="entry name" value="Homeodomain-like_sf"/>
</dbReference>
<dbReference type="OrthoDB" id="6781668at2759"/>
<feature type="compositionally biased region" description="Basic residues" evidence="1">
    <location>
        <begin position="374"/>
        <end position="388"/>
    </location>
</feature>
<feature type="region of interest" description="Disordered" evidence="1">
    <location>
        <begin position="355"/>
        <end position="434"/>
    </location>
</feature>
<dbReference type="InterPro" id="IPR001005">
    <property type="entry name" value="SANT/Myb"/>
</dbReference>
<sequence>MSDDEESNSYTRPATAFFDEPITAHYRHWLLQRKNRASAMAIEEDERAIAGHHLRNLLIQQWEERQKKELEEDYTEHDAQGASDAKQLLNHHSTIATVRKDNVFTSELTEEEQEIVRQRVELQRKQFEQFMKRQNEKRTRKIRSIHPYITEREALQALKECNDDENEVVEKLMQAGFFHEVRKAIATEGRTDDSSDDEKGNDSDNNGDIPADKQFISRKRKNVDKKRLKRLRLDEALKNVDEGNFEGWSEARIRAWQLKDKNPNAYYYRFNDPGVEQRNGTWNKEERALFFQRVEEIGVNGQWGIFSMVIPGRVGYQCSNFYRHLVETGQVVDPNYVIDEKGKAHYLFSKGICKHTKSHKRKDPDDAPQVKVKQQGKKRKGRTQKKKKGKEEDEDAHEEDDDEYVPPSSLKKQKGDDEEDEEARKNENPLPGFLDPITLEEVERPAIAPSGHVMDYKSWSRCLSSNGGLCPLTKQPLKKRDLVILTWKNIHEYNDRIVNWPDKK</sequence>
<dbReference type="InterPro" id="IPR003613">
    <property type="entry name" value="Ubox_domain"/>
</dbReference>
<organism evidence="3 4">
    <name type="scientific">Acanthamoeba castellanii (strain ATCC 30010 / Neff)</name>
    <dbReference type="NCBI Taxonomy" id="1257118"/>
    <lineage>
        <taxon>Eukaryota</taxon>
        <taxon>Amoebozoa</taxon>
        <taxon>Discosea</taxon>
        <taxon>Longamoebia</taxon>
        <taxon>Centramoebida</taxon>
        <taxon>Acanthamoebidae</taxon>
        <taxon>Acanthamoeba</taxon>
    </lineage>
</organism>
<evidence type="ECO:0000313" key="4">
    <source>
        <dbReference type="Proteomes" id="UP000011083"/>
    </source>
</evidence>
<name>L8GIS5_ACACF</name>
<dbReference type="Pfam" id="PF06972">
    <property type="entry name" value="GIP1_N"/>
    <property type="match status" value="1"/>
</dbReference>
<dbReference type="KEGG" id="acan:ACA1_092880"/>
<dbReference type="Pfam" id="PF04564">
    <property type="entry name" value="U-box"/>
    <property type="match status" value="1"/>
</dbReference>
<gene>
    <name evidence="3" type="ORF">ACA1_092880</name>
</gene>
<reference evidence="3 4" key="1">
    <citation type="journal article" date="2013" name="Genome Biol.">
        <title>Genome of Acanthamoeba castellanii highlights extensive lateral gene transfer and early evolution of tyrosine kinase signaling.</title>
        <authorList>
            <person name="Clarke M."/>
            <person name="Lohan A.J."/>
            <person name="Liu B."/>
            <person name="Lagkouvardos I."/>
            <person name="Roy S."/>
            <person name="Zafar N."/>
            <person name="Bertelli C."/>
            <person name="Schilde C."/>
            <person name="Kianianmomeni A."/>
            <person name="Burglin T.R."/>
            <person name="Frech C."/>
            <person name="Turcotte B."/>
            <person name="Kopec K.O."/>
            <person name="Synnott J.M."/>
            <person name="Choo C."/>
            <person name="Paponov I."/>
            <person name="Finkler A."/>
            <person name="Soon Heng Tan C."/>
            <person name="Hutchins A.P."/>
            <person name="Weinmeier T."/>
            <person name="Rattei T."/>
            <person name="Chu J.S."/>
            <person name="Gimenez G."/>
            <person name="Irimia M."/>
            <person name="Rigden D.J."/>
            <person name="Fitzpatrick D.A."/>
            <person name="Lorenzo-Morales J."/>
            <person name="Bateman A."/>
            <person name="Chiu C.H."/>
            <person name="Tang P."/>
            <person name="Hegemann P."/>
            <person name="Fromm H."/>
            <person name="Raoult D."/>
            <person name="Greub G."/>
            <person name="Miranda-Saavedra D."/>
            <person name="Chen N."/>
            <person name="Nash P."/>
            <person name="Ginger M.L."/>
            <person name="Horn M."/>
            <person name="Schaap P."/>
            <person name="Caler L."/>
            <person name="Loftus B."/>
        </authorList>
    </citation>
    <scope>NUCLEOTIDE SEQUENCE [LARGE SCALE GENOMIC DNA]</scope>
    <source>
        <strain evidence="3 4">Neff</strain>
    </source>
</reference>